<dbReference type="PANTHER" id="PTHR19367">
    <property type="entry name" value="T-CELL RECEPTOR ALPHA CHAIN V REGION"/>
    <property type="match status" value="1"/>
</dbReference>
<feature type="domain" description="Ig-like" evidence="6">
    <location>
        <begin position="13"/>
        <end position="103"/>
    </location>
</feature>
<sequence length="129" mass="14954">MYFCLSSECRGEEKVDQPDKQISESEGESVTLHCKYKTASPQADLFWYIQRVNDFPKYILRRSKYGGDNGTEFQERFQSEVKPDSVPLIIHDVHVSDSAVYYCALKPTVTETHQHSHKNNQSYDNKNSQ</sequence>
<dbReference type="GO" id="GO:0042101">
    <property type="term" value="C:T cell receptor complex"/>
    <property type="evidence" value="ECO:0007669"/>
    <property type="project" value="UniProtKB-KW"/>
</dbReference>
<dbReference type="AlphaFoldDB" id="A0A5A9PER4"/>
<keyword evidence="4" id="KW-0393">Immunoglobulin domain</keyword>
<keyword evidence="2" id="KW-1064">Adaptive immunity</keyword>
<dbReference type="PROSITE" id="PS50835">
    <property type="entry name" value="IG_LIKE"/>
    <property type="match status" value="1"/>
</dbReference>
<dbReference type="InterPro" id="IPR013783">
    <property type="entry name" value="Ig-like_fold"/>
</dbReference>
<dbReference type="InterPro" id="IPR036179">
    <property type="entry name" value="Ig-like_dom_sf"/>
</dbReference>
<keyword evidence="5" id="KW-1279">T cell receptor</keyword>
<evidence type="ECO:0000256" key="2">
    <source>
        <dbReference type="ARBA" id="ARBA00023130"/>
    </source>
</evidence>
<keyword evidence="1" id="KW-0732">Signal</keyword>
<dbReference type="InterPro" id="IPR013106">
    <property type="entry name" value="Ig_V-set"/>
</dbReference>
<evidence type="ECO:0000256" key="5">
    <source>
        <dbReference type="ARBA" id="ARBA00043266"/>
    </source>
</evidence>
<keyword evidence="8" id="KW-1185">Reference proteome</keyword>
<evidence type="ECO:0000259" key="6">
    <source>
        <dbReference type="PROSITE" id="PS50835"/>
    </source>
</evidence>
<dbReference type="InterPro" id="IPR007110">
    <property type="entry name" value="Ig-like_dom"/>
</dbReference>
<dbReference type="Gene3D" id="2.60.40.10">
    <property type="entry name" value="Immunoglobulins"/>
    <property type="match status" value="1"/>
</dbReference>
<protein>
    <recommendedName>
        <fullName evidence="6">Ig-like domain-containing protein</fullName>
    </recommendedName>
</protein>
<evidence type="ECO:0000256" key="1">
    <source>
        <dbReference type="ARBA" id="ARBA00022729"/>
    </source>
</evidence>
<evidence type="ECO:0000313" key="7">
    <source>
        <dbReference type="EMBL" id="KAA0719396.1"/>
    </source>
</evidence>
<accession>A0A5A9PER4</accession>
<dbReference type="GO" id="GO:0002250">
    <property type="term" value="P:adaptive immune response"/>
    <property type="evidence" value="ECO:0007669"/>
    <property type="project" value="UniProtKB-KW"/>
</dbReference>
<evidence type="ECO:0000256" key="3">
    <source>
        <dbReference type="ARBA" id="ARBA00023170"/>
    </source>
</evidence>
<evidence type="ECO:0000313" key="8">
    <source>
        <dbReference type="Proteomes" id="UP000324632"/>
    </source>
</evidence>
<proteinExistence type="predicted"/>
<dbReference type="InterPro" id="IPR003599">
    <property type="entry name" value="Ig_sub"/>
</dbReference>
<name>A0A5A9PER4_9TELE</name>
<keyword evidence="5" id="KW-0391">Immunity</keyword>
<dbReference type="SMART" id="SM00409">
    <property type="entry name" value="IG"/>
    <property type="match status" value="1"/>
</dbReference>
<organism evidence="7 8">
    <name type="scientific">Triplophysa tibetana</name>
    <dbReference type="NCBI Taxonomy" id="1572043"/>
    <lineage>
        <taxon>Eukaryota</taxon>
        <taxon>Metazoa</taxon>
        <taxon>Chordata</taxon>
        <taxon>Craniata</taxon>
        <taxon>Vertebrata</taxon>
        <taxon>Euteleostomi</taxon>
        <taxon>Actinopterygii</taxon>
        <taxon>Neopterygii</taxon>
        <taxon>Teleostei</taxon>
        <taxon>Ostariophysi</taxon>
        <taxon>Cypriniformes</taxon>
        <taxon>Nemacheilidae</taxon>
        <taxon>Triplophysa</taxon>
    </lineage>
</organism>
<dbReference type="Pfam" id="PF07686">
    <property type="entry name" value="V-set"/>
    <property type="match status" value="1"/>
</dbReference>
<dbReference type="PANTHER" id="PTHR19367:SF18">
    <property type="entry name" value="T CELL RECEPTOR ALPHA VARIABLE 16"/>
    <property type="match status" value="1"/>
</dbReference>
<dbReference type="InterPro" id="IPR051287">
    <property type="entry name" value="TCR_variable_region"/>
</dbReference>
<evidence type="ECO:0000256" key="4">
    <source>
        <dbReference type="ARBA" id="ARBA00023319"/>
    </source>
</evidence>
<gene>
    <name evidence="7" type="ORF">E1301_Tti006517</name>
</gene>
<keyword evidence="3" id="KW-0675">Receptor</keyword>
<comment type="caution">
    <text evidence="7">The sequence shown here is derived from an EMBL/GenBank/DDBJ whole genome shotgun (WGS) entry which is preliminary data.</text>
</comment>
<dbReference type="SUPFAM" id="SSF48726">
    <property type="entry name" value="Immunoglobulin"/>
    <property type="match status" value="1"/>
</dbReference>
<dbReference type="Proteomes" id="UP000324632">
    <property type="component" value="Chromosome 7"/>
</dbReference>
<dbReference type="EMBL" id="SOYY01000007">
    <property type="protein sequence ID" value="KAA0719396.1"/>
    <property type="molecule type" value="Genomic_DNA"/>
</dbReference>
<dbReference type="SMART" id="SM00406">
    <property type="entry name" value="IGv"/>
    <property type="match status" value="1"/>
</dbReference>
<reference evidence="7 8" key="1">
    <citation type="journal article" date="2019" name="Mol. Ecol. Resour.">
        <title>Chromosome-level genome assembly of Triplophysa tibetana, a fish adapted to the harsh high-altitude environment of the Tibetan Plateau.</title>
        <authorList>
            <person name="Yang X."/>
            <person name="Liu H."/>
            <person name="Ma Z."/>
            <person name="Zou Y."/>
            <person name="Zou M."/>
            <person name="Mao Y."/>
            <person name="Li X."/>
            <person name="Wang H."/>
            <person name="Chen T."/>
            <person name="Wang W."/>
            <person name="Yang R."/>
        </authorList>
    </citation>
    <scope>NUCLEOTIDE SEQUENCE [LARGE SCALE GENOMIC DNA]</scope>
    <source>
        <strain evidence="7">TTIB1903HZAU</strain>
        <tissue evidence="7">Muscle</tissue>
    </source>
</reference>